<feature type="compositionally biased region" description="Acidic residues" evidence="1">
    <location>
        <begin position="179"/>
        <end position="195"/>
    </location>
</feature>
<dbReference type="CDD" id="cd15457">
    <property type="entry name" value="NADAR"/>
    <property type="match status" value="1"/>
</dbReference>
<dbReference type="Pfam" id="PF08719">
    <property type="entry name" value="NADAR"/>
    <property type="match status" value="1"/>
</dbReference>
<feature type="region of interest" description="Disordered" evidence="1">
    <location>
        <begin position="1"/>
        <end position="39"/>
    </location>
</feature>
<gene>
    <name evidence="3" type="ORF">QBC37DRAFT_483735</name>
</gene>
<feature type="compositionally biased region" description="Basic and acidic residues" evidence="1">
    <location>
        <begin position="196"/>
        <end position="230"/>
    </location>
</feature>
<evidence type="ECO:0000259" key="2">
    <source>
        <dbReference type="Pfam" id="PF08719"/>
    </source>
</evidence>
<sequence>MGKRPKKTVGTPLDKRKIQQGLTTSKAGQPSSRPTGRDDKIFDGSPLFFYMPNEKYGQFCQWFPSTFFITKGEIATLLDNKAMRKVLMGTLCRPRSPEKGSKKESGSSKTINAYYGRVWRGRELVEAASRDRIWGIGFTASNALKVEKEQWGQNLLGKALMEVRKRLVEEQIAKGMWEDGGEEEDDEDKPGEEQGEEKNERDEEVLPERDEPARVEGEEKEEGKGKKIDL</sequence>
<proteinExistence type="predicted"/>
<name>A0AAN6Y5F9_9PEZI</name>
<keyword evidence="4" id="KW-1185">Reference proteome</keyword>
<feature type="domain" description="NADAR" evidence="2">
    <location>
        <begin position="121"/>
        <end position="167"/>
    </location>
</feature>
<dbReference type="Proteomes" id="UP001301769">
    <property type="component" value="Unassembled WGS sequence"/>
</dbReference>
<evidence type="ECO:0000313" key="3">
    <source>
        <dbReference type="EMBL" id="KAK4212533.1"/>
    </source>
</evidence>
<protein>
    <recommendedName>
        <fullName evidence="2">NADAR domain-containing protein</fullName>
    </recommendedName>
</protein>
<reference evidence="3" key="1">
    <citation type="journal article" date="2023" name="Mol. Phylogenet. Evol.">
        <title>Genome-scale phylogeny and comparative genomics of the fungal order Sordariales.</title>
        <authorList>
            <person name="Hensen N."/>
            <person name="Bonometti L."/>
            <person name="Westerberg I."/>
            <person name="Brannstrom I.O."/>
            <person name="Guillou S."/>
            <person name="Cros-Aarteil S."/>
            <person name="Calhoun S."/>
            <person name="Haridas S."/>
            <person name="Kuo A."/>
            <person name="Mondo S."/>
            <person name="Pangilinan J."/>
            <person name="Riley R."/>
            <person name="LaButti K."/>
            <person name="Andreopoulos B."/>
            <person name="Lipzen A."/>
            <person name="Chen C."/>
            <person name="Yan M."/>
            <person name="Daum C."/>
            <person name="Ng V."/>
            <person name="Clum A."/>
            <person name="Steindorff A."/>
            <person name="Ohm R.A."/>
            <person name="Martin F."/>
            <person name="Silar P."/>
            <person name="Natvig D.O."/>
            <person name="Lalanne C."/>
            <person name="Gautier V."/>
            <person name="Ament-Velasquez S.L."/>
            <person name="Kruys A."/>
            <person name="Hutchinson M.I."/>
            <person name="Powell A.J."/>
            <person name="Barry K."/>
            <person name="Miller A.N."/>
            <person name="Grigoriev I.V."/>
            <person name="Debuchy R."/>
            <person name="Gladieux P."/>
            <person name="Hiltunen Thoren M."/>
            <person name="Johannesson H."/>
        </authorList>
    </citation>
    <scope>NUCLEOTIDE SEQUENCE</scope>
    <source>
        <strain evidence="3">PSN293</strain>
    </source>
</reference>
<dbReference type="SUPFAM" id="SSF143990">
    <property type="entry name" value="YbiA-like"/>
    <property type="match status" value="1"/>
</dbReference>
<accession>A0AAN6Y5F9</accession>
<dbReference type="Gene3D" id="1.10.357.40">
    <property type="entry name" value="YbiA-like"/>
    <property type="match status" value="1"/>
</dbReference>
<dbReference type="InterPro" id="IPR037238">
    <property type="entry name" value="YbiA-like_sf"/>
</dbReference>
<dbReference type="EMBL" id="MU858125">
    <property type="protein sequence ID" value="KAK4212533.1"/>
    <property type="molecule type" value="Genomic_DNA"/>
</dbReference>
<dbReference type="AlphaFoldDB" id="A0AAN6Y5F9"/>
<evidence type="ECO:0000313" key="4">
    <source>
        <dbReference type="Proteomes" id="UP001301769"/>
    </source>
</evidence>
<comment type="caution">
    <text evidence="3">The sequence shown here is derived from an EMBL/GenBank/DDBJ whole genome shotgun (WGS) entry which is preliminary data.</text>
</comment>
<organism evidence="3 4">
    <name type="scientific">Rhypophila decipiens</name>
    <dbReference type="NCBI Taxonomy" id="261697"/>
    <lineage>
        <taxon>Eukaryota</taxon>
        <taxon>Fungi</taxon>
        <taxon>Dikarya</taxon>
        <taxon>Ascomycota</taxon>
        <taxon>Pezizomycotina</taxon>
        <taxon>Sordariomycetes</taxon>
        <taxon>Sordariomycetidae</taxon>
        <taxon>Sordariales</taxon>
        <taxon>Naviculisporaceae</taxon>
        <taxon>Rhypophila</taxon>
    </lineage>
</organism>
<feature type="compositionally biased region" description="Polar residues" evidence="1">
    <location>
        <begin position="20"/>
        <end position="34"/>
    </location>
</feature>
<evidence type="ECO:0000256" key="1">
    <source>
        <dbReference type="SAM" id="MobiDB-lite"/>
    </source>
</evidence>
<reference evidence="3" key="2">
    <citation type="submission" date="2023-05" db="EMBL/GenBank/DDBJ databases">
        <authorList>
            <consortium name="Lawrence Berkeley National Laboratory"/>
            <person name="Steindorff A."/>
            <person name="Hensen N."/>
            <person name="Bonometti L."/>
            <person name="Westerberg I."/>
            <person name="Brannstrom I.O."/>
            <person name="Guillou S."/>
            <person name="Cros-Aarteil S."/>
            <person name="Calhoun S."/>
            <person name="Haridas S."/>
            <person name="Kuo A."/>
            <person name="Mondo S."/>
            <person name="Pangilinan J."/>
            <person name="Riley R."/>
            <person name="Labutti K."/>
            <person name="Andreopoulos B."/>
            <person name="Lipzen A."/>
            <person name="Chen C."/>
            <person name="Yanf M."/>
            <person name="Daum C."/>
            <person name="Ng V."/>
            <person name="Clum A."/>
            <person name="Ohm R."/>
            <person name="Martin F."/>
            <person name="Silar P."/>
            <person name="Natvig D."/>
            <person name="Lalanne C."/>
            <person name="Gautier V."/>
            <person name="Ament-Velasquez S.L."/>
            <person name="Kruys A."/>
            <person name="Hutchinson M.I."/>
            <person name="Powell A.J."/>
            <person name="Barry K."/>
            <person name="Miller A.N."/>
            <person name="Grigoriev I.V."/>
            <person name="Debuchy R."/>
            <person name="Gladieux P."/>
            <person name="Thoren M.H."/>
            <person name="Johannesson H."/>
        </authorList>
    </citation>
    <scope>NUCLEOTIDE SEQUENCE</scope>
    <source>
        <strain evidence="3">PSN293</strain>
    </source>
</reference>
<feature type="region of interest" description="Disordered" evidence="1">
    <location>
        <begin position="174"/>
        <end position="230"/>
    </location>
</feature>
<dbReference type="InterPro" id="IPR012816">
    <property type="entry name" value="NADAR"/>
</dbReference>